<protein>
    <submittedName>
        <fullName evidence="1">Uncharacterized protein</fullName>
    </submittedName>
</protein>
<organism evidence="1 2">
    <name type="scientific">Clostridium gasigenes</name>
    <dbReference type="NCBI Taxonomy" id="94869"/>
    <lineage>
        <taxon>Bacteria</taxon>
        <taxon>Bacillati</taxon>
        <taxon>Bacillota</taxon>
        <taxon>Clostridia</taxon>
        <taxon>Eubacteriales</taxon>
        <taxon>Clostridiaceae</taxon>
        <taxon>Clostridium</taxon>
    </lineage>
</organism>
<sequence>MTVANFKKTLWEGALLANFHSVSIADAISTKPAKIDGNKIIFNRVGSGSVKDYIGTVSWDEIDTTPVEMTFDKEKYFAFSLHDVDRVQLAGDVMAATTEEHSAVLAETYDRDVLLTLATGVKSVNVLGSKSNKFKVSSTNVYDYIVDLGTILGKNKTPKTDRFVTVDSAILGLLAKDRRFTSNPNVLVNGIVEGQVINGMQVISTEEKPVDQIIAHHKSAIGAAKQLDEMEAMRLQSSFADGIRGLCKYGAKVLREDAIAVLHHTVVATGDIAPTRVEVTNTVTTKPEPVVVTP</sequence>
<proteinExistence type="predicted"/>
<gene>
    <name evidence="1" type="ORF">SAMN04488529_101354</name>
</gene>
<reference evidence="1 2" key="1">
    <citation type="submission" date="2016-10" db="EMBL/GenBank/DDBJ databases">
        <authorList>
            <person name="de Groot N.N."/>
        </authorList>
    </citation>
    <scope>NUCLEOTIDE SEQUENCE [LARGE SCALE GENOMIC DNA]</scope>
    <source>
        <strain evidence="1 2">DSM 12272</strain>
    </source>
</reference>
<dbReference type="AlphaFoldDB" id="A0A1H0M7R5"/>
<evidence type="ECO:0000313" key="2">
    <source>
        <dbReference type="Proteomes" id="UP000198597"/>
    </source>
</evidence>
<dbReference type="STRING" id="94869.SAMN04488529_101354"/>
<evidence type="ECO:0000313" key="1">
    <source>
        <dbReference type="EMBL" id="SDO76454.1"/>
    </source>
</evidence>
<keyword evidence="2" id="KW-1185">Reference proteome</keyword>
<dbReference type="Proteomes" id="UP000198597">
    <property type="component" value="Unassembled WGS sequence"/>
</dbReference>
<accession>A0A1H0M7R5</accession>
<dbReference type="EMBL" id="FNJM01000001">
    <property type="protein sequence ID" value="SDO76454.1"/>
    <property type="molecule type" value="Genomic_DNA"/>
</dbReference>
<dbReference type="RefSeq" id="WP_242873913.1">
    <property type="nucleotide sequence ID" value="NZ_FNJM01000001.1"/>
</dbReference>
<name>A0A1H0M7R5_9CLOT</name>